<keyword evidence="1" id="KW-0472">Membrane</keyword>
<evidence type="ECO:0000313" key="4">
    <source>
        <dbReference type="Proteomes" id="UP000188219"/>
    </source>
</evidence>
<sequence length="143" mass="15926">MSHRPHVLATALILAVTTFLFHAAVLLEFAHHMSRVHQWFADVLGSGRADTVLVTLCFVSLFITHVIEAALWGLFFWRKRLVPNFVEGVYFATSSITALGYGDVVLKPPWRMLGPLLAVNGLLIFGCSTAFLFLVLQKVWGTL</sequence>
<dbReference type="Pfam" id="PF07885">
    <property type="entry name" value="Ion_trans_2"/>
    <property type="match status" value="1"/>
</dbReference>
<dbReference type="KEGG" id="maga:Mag101_12600"/>
<proteinExistence type="predicted"/>
<dbReference type="eggNOG" id="ENOG5032J51">
    <property type="taxonomic scope" value="Bacteria"/>
</dbReference>
<dbReference type="OrthoDB" id="9813518at2"/>
<feature type="domain" description="Potassium channel" evidence="2">
    <location>
        <begin position="69"/>
        <end position="137"/>
    </location>
</feature>
<dbReference type="AlphaFoldDB" id="A0A1Q2M7W0"/>
<name>A0A1Q2M7W0_9GAMM</name>
<evidence type="ECO:0000256" key="1">
    <source>
        <dbReference type="SAM" id="Phobius"/>
    </source>
</evidence>
<evidence type="ECO:0000259" key="2">
    <source>
        <dbReference type="Pfam" id="PF07885"/>
    </source>
</evidence>
<keyword evidence="1" id="KW-1133">Transmembrane helix</keyword>
<keyword evidence="1" id="KW-0812">Transmembrane</keyword>
<dbReference type="STRING" id="260552.Mag101_12600"/>
<evidence type="ECO:0000313" key="3">
    <source>
        <dbReference type="EMBL" id="AQQ68377.1"/>
    </source>
</evidence>
<dbReference type="EMBL" id="CP019650">
    <property type="protein sequence ID" value="AQQ68377.1"/>
    <property type="molecule type" value="Genomic_DNA"/>
</dbReference>
<dbReference type="SUPFAM" id="SSF81324">
    <property type="entry name" value="Voltage-gated potassium channels"/>
    <property type="match status" value="1"/>
</dbReference>
<feature type="transmembrane region" description="Helical" evidence="1">
    <location>
        <begin position="112"/>
        <end position="136"/>
    </location>
</feature>
<feature type="transmembrane region" description="Helical" evidence="1">
    <location>
        <begin position="52"/>
        <end position="77"/>
    </location>
</feature>
<dbReference type="Proteomes" id="UP000188219">
    <property type="component" value="Chromosome"/>
</dbReference>
<organism evidence="3 4">
    <name type="scientific">Microbulbifer agarilyticus</name>
    <dbReference type="NCBI Taxonomy" id="260552"/>
    <lineage>
        <taxon>Bacteria</taxon>
        <taxon>Pseudomonadati</taxon>
        <taxon>Pseudomonadota</taxon>
        <taxon>Gammaproteobacteria</taxon>
        <taxon>Cellvibrionales</taxon>
        <taxon>Microbulbiferaceae</taxon>
        <taxon>Microbulbifer</taxon>
    </lineage>
</organism>
<accession>A0A1Q2M7W0</accession>
<protein>
    <submittedName>
        <fullName evidence="3">Ion transporter</fullName>
    </submittedName>
</protein>
<feature type="transmembrane region" description="Helical" evidence="1">
    <location>
        <begin position="89"/>
        <end position="106"/>
    </location>
</feature>
<dbReference type="Gene3D" id="1.10.287.70">
    <property type="match status" value="1"/>
</dbReference>
<dbReference type="InterPro" id="IPR013099">
    <property type="entry name" value="K_chnl_dom"/>
</dbReference>
<gene>
    <name evidence="3" type="ORF">Mag101_12600</name>
</gene>
<keyword evidence="4" id="KW-1185">Reference proteome</keyword>
<reference evidence="3" key="1">
    <citation type="submission" date="2017-02" db="EMBL/GenBank/DDBJ databases">
        <title>Genome of Microbulbifer agarilyticus GP101.</title>
        <authorList>
            <person name="Jung J."/>
            <person name="Bae S.S."/>
            <person name="Baek K."/>
        </authorList>
    </citation>
    <scope>NUCLEOTIDE SEQUENCE [LARGE SCALE GENOMIC DNA]</scope>
    <source>
        <strain evidence="3">GP101</strain>
    </source>
</reference>
<dbReference type="RefSeq" id="WP_077405536.1">
    <property type="nucleotide sequence ID" value="NZ_CP019650.1"/>
</dbReference>